<evidence type="ECO:0000256" key="2">
    <source>
        <dbReference type="ARBA" id="ARBA00022679"/>
    </source>
</evidence>
<feature type="compositionally biased region" description="Basic and acidic residues" evidence="4">
    <location>
        <begin position="245"/>
        <end position="254"/>
    </location>
</feature>
<protein>
    <recommendedName>
        <fullName evidence="3">Sulfotransferase</fullName>
        <ecNumber evidence="3">2.8.2.-</ecNumber>
    </recommendedName>
</protein>
<evidence type="ECO:0000313" key="6">
    <source>
        <dbReference type="EMBL" id="KAF0025082.1"/>
    </source>
</evidence>
<evidence type="ECO:0000259" key="5">
    <source>
        <dbReference type="Pfam" id="PF00685"/>
    </source>
</evidence>
<comment type="caution">
    <text evidence="6">The sequence shown here is derived from an EMBL/GenBank/DDBJ whole genome shotgun (WGS) entry which is preliminary data.</text>
</comment>
<dbReference type="GO" id="GO:0008146">
    <property type="term" value="F:sulfotransferase activity"/>
    <property type="evidence" value="ECO:0007669"/>
    <property type="project" value="InterPro"/>
</dbReference>
<feature type="domain" description="Sulfotransferase" evidence="5">
    <location>
        <begin position="264"/>
        <end position="500"/>
    </location>
</feature>
<sequence length="510" mass="58606">MTYRRPTNWPQKQQTKIIREIKFAYDKRVGFQSLALLKNLGLKGKHELQTRWSPIPYVVVRRVPNLPVYEVRPEDGRGGIKTLHRDHILTIGHLLRLPRMELDCDSPTGPKTRATTSKRRTQVYPEVQKVLQEAEDSDSSSYFEYYRPPRPNRICSENLEQRGTEAPSTVAPEDDNALSPLDGNSEADGSEEELANEEEQVLDQDSAPSSDTGSDQEDLGQFEDQNAGFTESVREVDNVSVSGSRLEKKPEPCPKRTVKPVVRLTYDEPGTVWMQQILVQIMDAAHPEQAEDGHNRTRVPWLEERTADNPLRERPDPRIFGTHLPADMLPLGVKAEQSKAVYVWRNPKDILVSLYHFAHTWVLLETPKSFEGFFQQFLDGEVYMGSWFNHVQEYFAAQNQLNIHFVQYENMLKDLRGEVVKLCAFLEKDLTGEAIDHVVKMSSFNSMKTDPKANYKDLIEKGRYLGETMRKGVAGDWKNYLTVAQNERFDQVFRDKMSNSPLTCTWEIDQ</sequence>
<gene>
    <name evidence="6" type="ORF">F2P81_021963</name>
</gene>
<dbReference type="InterPro" id="IPR027417">
    <property type="entry name" value="P-loop_NTPase"/>
</dbReference>
<dbReference type="EMBL" id="VEVO01000020">
    <property type="protein sequence ID" value="KAF0025082.1"/>
    <property type="molecule type" value="Genomic_DNA"/>
</dbReference>
<dbReference type="AlphaFoldDB" id="A0A6A4S0W6"/>
<dbReference type="EC" id="2.8.2.-" evidence="3"/>
<keyword evidence="2 3" id="KW-0808">Transferase</keyword>
<feature type="region of interest" description="Disordered" evidence="4">
    <location>
        <begin position="102"/>
        <end position="255"/>
    </location>
</feature>
<dbReference type="SUPFAM" id="SSF52540">
    <property type="entry name" value="P-loop containing nucleoside triphosphate hydrolases"/>
    <property type="match status" value="1"/>
</dbReference>
<accession>A0A6A4S0W6</accession>
<dbReference type="Gene3D" id="3.40.50.300">
    <property type="entry name" value="P-loop containing nucleotide triphosphate hydrolases"/>
    <property type="match status" value="1"/>
</dbReference>
<feature type="compositionally biased region" description="Acidic residues" evidence="4">
    <location>
        <begin position="188"/>
        <end position="202"/>
    </location>
</feature>
<dbReference type="Pfam" id="PF00685">
    <property type="entry name" value="Sulfotransfer_1"/>
    <property type="match status" value="1"/>
</dbReference>
<dbReference type="InterPro" id="IPR000863">
    <property type="entry name" value="Sulfotransferase_dom"/>
</dbReference>
<reference evidence="6 7" key="1">
    <citation type="submission" date="2019-06" db="EMBL/GenBank/DDBJ databases">
        <title>Draft genomes of female and male turbot (Scophthalmus maximus).</title>
        <authorList>
            <person name="Xu H."/>
            <person name="Xu X.-W."/>
            <person name="Shao C."/>
            <person name="Chen S."/>
        </authorList>
    </citation>
    <scope>NUCLEOTIDE SEQUENCE [LARGE SCALE GENOMIC DNA]</scope>
    <source>
        <strain evidence="6">Ysfricsl-2016a</strain>
        <tissue evidence="6">Blood</tissue>
    </source>
</reference>
<evidence type="ECO:0000256" key="4">
    <source>
        <dbReference type="SAM" id="MobiDB-lite"/>
    </source>
</evidence>
<dbReference type="Proteomes" id="UP000438429">
    <property type="component" value="Unassembled WGS sequence"/>
</dbReference>
<name>A0A6A4S0W6_SCOMX</name>
<dbReference type="PANTHER" id="PTHR11783">
    <property type="entry name" value="SULFOTRANSFERASE SULT"/>
    <property type="match status" value="1"/>
</dbReference>
<evidence type="ECO:0000256" key="1">
    <source>
        <dbReference type="ARBA" id="ARBA00005771"/>
    </source>
</evidence>
<evidence type="ECO:0000313" key="7">
    <source>
        <dbReference type="Proteomes" id="UP000438429"/>
    </source>
</evidence>
<evidence type="ECO:0000256" key="3">
    <source>
        <dbReference type="RuleBase" id="RU361155"/>
    </source>
</evidence>
<comment type="similarity">
    <text evidence="1 3">Belongs to the sulfotransferase 1 family.</text>
</comment>
<proteinExistence type="inferred from homology"/>
<organism evidence="6 7">
    <name type="scientific">Scophthalmus maximus</name>
    <name type="common">Turbot</name>
    <name type="synonym">Psetta maxima</name>
    <dbReference type="NCBI Taxonomy" id="52904"/>
    <lineage>
        <taxon>Eukaryota</taxon>
        <taxon>Metazoa</taxon>
        <taxon>Chordata</taxon>
        <taxon>Craniata</taxon>
        <taxon>Vertebrata</taxon>
        <taxon>Euteleostomi</taxon>
        <taxon>Actinopterygii</taxon>
        <taxon>Neopterygii</taxon>
        <taxon>Teleostei</taxon>
        <taxon>Neoteleostei</taxon>
        <taxon>Acanthomorphata</taxon>
        <taxon>Carangaria</taxon>
        <taxon>Pleuronectiformes</taxon>
        <taxon>Pleuronectoidei</taxon>
        <taxon>Scophthalmidae</taxon>
        <taxon>Scophthalmus</taxon>
    </lineage>
</organism>